<comment type="caution">
    <text evidence="3">The sequence shown here is derived from an EMBL/GenBank/DDBJ whole genome shotgun (WGS) entry which is preliminary data.</text>
</comment>
<sequence length="256" mass="28564">MSRIVFTTLLLAALCCEAAHAKKLDVMTQPFEVEVDLDPTGHVTATRPMVKLPDELRQLVASTVITWQFQPFQKNGQPVAVTTWLRTRFHYFKQPRQSRVFKELLYVGNGPYIESRSMRFPHGFLSHGIDAIFVMQATVEPDGSIDHIRNIRSVTSLGKPASEQANDVAADIATWKARPVIADGAPIATRVTISRAFVVDDDFLMHFRVNFWDTEPFKPASDSPDQSFAPIQMPGTELATPSDALVVKNARQAPTE</sequence>
<keyword evidence="4" id="KW-1185">Reference proteome</keyword>
<feature type="chain" id="PRO_5019041863" evidence="2">
    <location>
        <begin position="22"/>
        <end position="256"/>
    </location>
</feature>
<evidence type="ECO:0000256" key="2">
    <source>
        <dbReference type="SAM" id="SignalP"/>
    </source>
</evidence>
<feature type="region of interest" description="Disordered" evidence="1">
    <location>
        <begin position="221"/>
        <end position="242"/>
    </location>
</feature>
<dbReference type="EMBL" id="RYZR01000001">
    <property type="protein sequence ID" value="RUL67119.1"/>
    <property type="molecule type" value="Genomic_DNA"/>
</dbReference>
<keyword evidence="2" id="KW-0732">Signal</keyword>
<accession>A0A432LXS9</accession>
<evidence type="ECO:0000313" key="3">
    <source>
        <dbReference type="EMBL" id="RUL67119.1"/>
    </source>
</evidence>
<organism evidence="3 4">
    <name type="scientific">Dyella dinghuensis</name>
    <dbReference type="NCBI Taxonomy" id="1920169"/>
    <lineage>
        <taxon>Bacteria</taxon>
        <taxon>Pseudomonadati</taxon>
        <taxon>Pseudomonadota</taxon>
        <taxon>Gammaproteobacteria</taxon>
        <taxon>Lysobacterales</taxon>
        <taxon>Rhodanobacteraceae</taxon>
        <taxon>Dyella</taxon>
    </lineage>
</organism>
<protein>
    <submittedName>
        <fullName evidence="3">Uncharacterized protein</fullName>
    </submittedName>
</protein>
<proteinExistence type="predicted"/>
<reference evidence="3 4" key="1">
    <citation type="submission" date="2018-12" db="EMBL/GenBank/DDBJ databases">
        <title>Dyella dinghuensis sp. nov. DHOA06 and Dyella choica sp. nov. 4M-K27, isolated from forest soil.</title>
        <authorList>
            <person name="Qiu L.-H."/>
            <person name="Gao Z.-H."/>
        </authorList>
    </citation>
    <scope>NUCLEOTIDE SEQUENCE [LARGE SCALE GENOMIC DNA]</scope>
    <source>
        <strain evidence="3 4">DHOA06</strain>
    </source>
</reference>
<evidence type="ECO:0000256" key="1">
    <source>
        <dbReference type="SAM" id="MobiDB-lite"/>
    </source>
</evidence>
<dbReference type="Gene3D" id="3.30.1150.10">
    <property type="match status" value="1"/>
</dbReference>
<feature type="signal peptide" evidence="2">
    <location>
        <begin position="1"/>
        <end position="21"/>
    </location>
</feature>
<gene>
    <name evidence="3" type="ORF">EKH79_00490</name>
</gene>
<dbReference type="AlphaFoldDB" id="A0A432LXS9"/>
<evidence type="ECO:0000313" key="4">
    <source>
        <dbReference type="Proteomes" id="UP000267077"/>
    </source>
</evidence>
<dbReference type="Proteomes" id="UP000267077">
    <property type="component" value="Unassembled WGS sequence"/>
</dbReference>
<name>A0A432LXS9_9GAMM</name>